<evidence type="ECO:0000313" key="1">
    <source>
        <dbReference type="EMBL" id="VDM67181.1"/>
    </source>
</evidence>
<proteinExistence type="predicted"/>
<keyword evidence="2" id="KW-1185">Reference proteome</keyword>
<dbReference type="Proteomes" id="UP000270094">
    <property type="component" value="Unassembled WGS sequence"/>
</dbReference>
<evidence type="ECO:0000313" key="2">
    <source>
        <dbReference type="Proteomes" id="UP000270094"/>
    </source>
</evidence>
<protein>
    <submittedName>
        <fullName evidence="1">Uncharacterized protein</fullName>
    </submittedName>
</protein>
<dbReference type="AlphaFoldDB" id="A0A3P7I161"/>
<sequence length="102" mass="11581">MSTENFKTHLVLLHLVDGGGQFDHLMLKALAFTVDPEWKFKSVIMNRQNKLTDQNCLLKNVHSRLPVKIEQSWLNCSYNSAQDKAVPCSEGTALLWVIKPSL</sequence>
<name>A0A3P7I161_STRVU</name>
<accession>A0A3P7I161</accession>
<dbReference type="EMBL" id="UYYB01004827">
    <property type="protein sequence ID" value="VDM67181.1"/>
    <property type="molecule type" value="Genomic_DNA"/>
</dbReference>
<reference evidence="1 2" key="1">
    <citation type="submission" date="2018-11" db="EMBL/GenBank/DDBJ databases">
        <authorList>
            <consortium name="Pathogen Informatics"/>
        </authorList>
    </citation>
    <scope>NUCLEOTIDE SEQUENCE [LARGE SCALE GENOMIC DNA]</scope>
</reference>
<gene>
    <name evidence="1" type="ORF">SVUK_LOCUS2179</name>
</gene>
<organism evidence="1 2">
    <name type="scientific">Strongylus vulgaris</name>
    <name type="common">Blood worm</name>
    <dbReference type="NCBI Taxonomy" id="40348"/>
    <lineage>
        <taxon>Eukaryota</taxon>
        <taxon>Metazoa</taxon>
        <taxon>Ecdysozoa</taxon>
        <taxon>Nematoda</taxon>
        <taxon>Chromadorea</taxon>
        <taxon>Rhabditida</taxon>
        <taxon>Rhabditina</taxon>
        <taxon>Rhabditomorpha</taxon>
        <taxon>Strongyloidea</taxon>
        <taxon>Strongylidae</taxon>
        <taxon>Strongylus</taxon>
    </lineage>
</organism>